<evidence type="ECO:0000313" key="10">
    <source>
        <dbReference type="EMBL" id="NYD22695.1"/>
    </source>
</evidence>
<keyword evidence="11" id="KW-1185">Reference proteome</keyword>
<dbReference type="Gene3D" id="1.10.3720.10">
    <property type="entry name" value="MetI-like"/>
    <property type="match status" value="1"/>
</dbReference>
<feature type="transmembrane region" description="Helical" evidence="7">
    <location>
        <begin position="161"/>
        <end position="178"/>
    </location>
</feature>
<evidence type="ECO:0000256" key="5">
    <source>
        <dbReference type="ARBA" id="ARBA00022989"/>
    </source>
</evidence>
<evidence type="ECO:0000256" key="4">
    <source>
        <dbReference type="ARBA" id="ARBA00022692"/>
    </source>
</evidence>
<dbReference type="Proteomes" id="UP000521922">
    <property type="component" value="Unassembled WGS sequence"/>
</dbReference>
<comment type="subcellular location">
    <subcellularLocation>
        <location evidence="1 7">Cell membrane</location>
        <topology evidence="1 7">Multi-pass membrane protein</topology>
    </subcellularLocation>
</comment>
<feature type="domain" description="ABC transmembrane type-1" evidence="9">
    <location>
        <begin position="90"/>
        <end position="286"/>
    </location>
</feature>
<evidence type="ECO:0000256" key="2">
    <source>
        <dbReference type="ARBA" id="ARBA00022448"/>
    </source>
</evidence>
<comment type="similarity">
    <text evidence="7">Belongs to the binding-protein-dependent transport system permease family.</text>
</comment>
<dbReference type="CDD" id="cd06261">
    <property type="entry name" value="TM_PBP2"/>
    <property type="match status" value="1"/>
</dbReference>
<comment type="caution">
    <text evidence="10">The sequence shown here is derived from an EMBL/GenBank/DDBJ whole genome shotgun (WGS) entry which is preliminary data.</text>
</comment>
<feature type="transmembrane region" description="Helical" evidence="7">
    <location>
        <begin position="265"/>
        <end position="285"/>
    </location>
</feature>
<feature type="transmembrane region" description="Helical" evidence="7">
    <location>
        <begin position="223"/>
        <end position="245"/>
    </location>
</feature>
<dbReference type="GO" id="GO:0055085">
    <property type="term" value="P:transmembrane transport"/>
    <property type="evidence" value="ECO:0007669"/>
    <property type="project" value="InterPro"/>
</dbReference>
<feature type="transmembrane region" description="Helical" evidence="7">
    <location>
        <begin position="32"/>
        <end position="52"/>
    </location>
</feature>
<evidence type="ECO:0000256" key="1">
    <source>
        <dbReference type="ARBA" id="ARBA00004651"/>
    </source>
</evidence>
<keyword evidence="6 7" id="KW-0472">Membrane</keyword>
<dbReference type="AlphaFoldDB" id="A0A7Y9DLF6"/>
<feature type="transmembrane region" description="Helical" evidence="7">
    <location>
        <begin position="94"/>
        <end position="117"/>
    </location>
</feature>
<sequence length="295" mass="30058">MTDLKTTGGAPAVVGTATPAPRTRRRVRAGTVLVALPVLAVLVLAVIGPWVAPLDPTRVVGTPSSAPGGEFLLGTDNSGLDVFSRTLAGARVDVVIAALATLLATSAGVAVGLVVGMNESRGGIGGLLARGTARGMDLLEAVPTIIVALVVVSFFGTSTPTMVLTLAIVLAPLQARLVRTEVLRVRHDAYLDAARQAGLTELELVVRHVLPNSVTPAFQNAPVLFGVTIILTAALGFLGVGLPPPTPEWGAMITRGAGDAAVGKFWAAGAPAVALCLTVASVSLLGRRLTADLRR</sequence>
<evidence type="ECO:0000313" key="11">
    <source>
        <dbReference type="Proteomes" id="UP000521922"/>
    </source>
</evidence>
<evidence type="ECO:0000256" key="6">
    <source>
        <dbReference type="ARBA" id="ARBA00023136"/>
    </source>
</evidence>
<dbReference type="EMBL" id="JACCBB010000001">
    <property type="protein sequence ID" value="NYD22695.1"/>
    <property type="molecule type" value="Genomic_DNA"/>
</dbReference>
<keyword evidence="4 7" id="KW-0812">Transmembrane</keyword>
<keyword evidence="5 7" id="KW-1133">Transmembrane helix</keyword>
<dbReference type="PROSITE" id="PS50928">
    <property type="entry name" value="ABC_TM1"/>
    <property type="match status" value="1"/>
</dbReference>
<dbReference type="PANTHER" id="PTHR43386">
    <property type="entry name" value="OLIGOPEPTIDE TRANSPORT SYSTEM PERMEASE PROTEIN APPC"/>
    <property type="match status" value="1"/>
</dbReference>
<evidence type="ECO:0000256" key="3">
    <source>
        <dbReference type="ARBA" id="ARBA00022475"/>
    </source>
</evidence>
<dbReference type="InterPro" id="IPR035906">
    <property type="entry name" value="MetI-like_sf"/>
</dbReference>
<feature type="transmembrane region" description="Helical" evidence="7">
    <location>
        <begin position="138"/>
        <end position="155"/>
    </location>
</feature>
<name>A0A7Y9DLF6_9ACTN</name>
<evidence type="ECO:0000259" key="9">
    <source>
        <dbReference type="PROSITE" id="PS50928"/>
    </source>
</evidence>
<protein>
    <submittedName>
        <fullName evidence="10">Peptide/nickel transport system permease protein</fullName>
    </submittedName>
</protein>
<dbReference type="SUPFAM" id="SSF161098">
    <property type="entry name" value="MetI-like"/>
    <property type="match status" value="1"/>
</dbReference>
<keyword evidence="2 7" id="KW-0813">Transport</keyword>
<accession>A0A7Y9DLF6</accession>
<dbReference type="InterPro" id="IPR050366">
    <property type="entry name" value="BP-dependent_transpt_permease"/>
</dbReference>
<reference evidence="10 11" key="1">
    <citation type="submission" date="2020-07" db="EMBL/GenBank/DDBJ databases">
        <title>Sequencing the genomes of 1000 actinobacteria strains.</title>
        <authorList>
            <person name="Klenk H.-P."/>
        </authorList>
    </citation>
    <scope>NUCLEOTIDE SEQUENCE [LARGE SCALE GENOMIC DNA]</scope>
    <source>
        <strain evidence="10 11">DSM 7487</strain>
    </source>
</reference>
<dbReference type="RefSeq" id="WP_179751866.1">
    <property type="nucleotide sequence ID" value="NZ_BAAAGN010000009.1"/>
</dbReference>
<evidence type="ECO:0000256" key="7">
    <source>
        <dbReference type="RuleBase" id="RU363032"/>
    </source>
</evidence>
<dbReference type="Pfam" id="PF00528">
    <property type="entry name" value="BPD_transp_1"/>
    <property type="match status" value="1"/>
</dbReference>
<organism evidence="10 11">
    <name type="scientific">Kineococcus aurantiacus</name>
    <dbReference type="NCBI Taxonomy" id="37633"/>
    <lineage>
        <taxon>Bacteria</taxon>
        <taxon>Bacillati</taxon>
        <taxon>Actinomycetota</taxon>
        <taxon>Actinomycetes</taxon>
        <taxon>Kineosporiales</taxon>
        <taxon>Kineosporiaceae</taxon>
        <taxon>Kineococcus</taxon>
    </lineage>
</organism>
<proteinExistence type="inferred from homology"/>
<keyword evidence="3" id="KW-1003">Cell membrane</keyword>
<dbReference type="InterPro" id="IPR000515">
    <property type="entry name" value="MetI-like"/>
</dbReference>
<feature type="region of interest" description="Disordered" evidence="8">
    <location>
        <begin position="1"/>
        <end position="21"/>
    </location>
</feature>
<dbReference type="GO" id="GO:0005886">
    <property type="term" value="C:plasma membrane"/>
    <property type="evidence" value="ECO:0007669"/>
    <property type="project" value="UniProtKB-SubCell"/>
</dbReference>
<dbReference type="PANTHER" id="PTHR43386:SF25">
    <property type="entry name" value="PEPTIDE ABC TRANSPORTER PERMEASE PROTEIN"/>
    <property type="match status" value="1"/>
</dbReference>
<gene>
    <name evidence="10" type="ORF">BJ968_002235</name>
</gene>
<evidence type="ECO:0000256" key="8">
    <source>
        <dbReference type="SAM" id="MobiDB-lite"/>
    </source>
</evidence>